<dbReference type="EMBL" id="KZ451883">
    <property type="protein sequence ID" value="PKA67201.1"/>
    <property type="molecule type" value="Genomic_DNA"/>
</dbReference>
<dbReference type="OrthoDB" id="683877at2759"/>
<feature type="region of interest" description="Disordered" evidence="1">
    <location>
        <begin position="31"/>
        <end position="50"/>
    </location>
</feature>
<dbReference type="CDD" id="cd09076">
    <property type="entry name" value="L1-EN"/>
    <property type="match status" value="1"/>
</dbReference>
<dbReference type="STRING" id="1088818.A0A2I0BHD3"/>
<dbReference type="InterPro" id="IPR027124">
    <property type="entry name" value="Swc5/CFDP1/2"/>
</dbReference>
<dbReference type="SUPFAM" id="SSF56219">
    <property type="entry name" value="DNase I-like"/>
    <property type="match status" value="1"/>
</dbReference>
<accession>A0A2I0BHD3</accession>
<dbReference type="Proteomes" id="UP000236161">
    <property type="component" value="Unassembled WGS sequence"/>
</dbReference>
<protein>
    <recommendedName>
        <fullName evidence="2">Endonuclease/exonuclease/phosphatase domain-containing protein</fullName>
    </recommendedName>
</protein>
<dbReference type="GO" id="GO:0003824">
    <property type="term" value="F:catalytic activity"/>
    <property type="evidence" value="ECO:0007669"/>
    <property type="project" value="InterPro"/>
</dbReference>
<keyword evidence="4" id="KW-1185">Reference proteome</keyword>
<reference evidence="3 4" key="1">
    <citation type="journal article" date="2017" name="Nature">
        <title>The Apostasia genome and the evolution of orchids.</title>
        <authorList>
            <person name="Zhang G.Q."/>
            <person name="Liu K.W."/>
            <person name="Li Z."/>
            <person name="Lohaus R."/>
            <person name="Hsiao Y.Y."/>
            <person name="Niu S.C."/>
            <person name="Wang J.Y."/>
            <person name="Lin Y.C."/>
            <person name="Xu Q."/>
            <person name="Chen L.J."/>
            <person name="Yoshida K."/>
            <person name="Fujiwara S."/>
            <person name="Wang Z.W."/>
            <person name="Zhang Y.Q."/>
            <person name="Mitsuda N."/>
            <person name="Wang M."/>
            <person name="Liu G.H."/>
            <person name="Pecoraro L."/>
            <person name="Huang H.X."/>
            <person name="Xiao X.J."/>
            <person name="Lin M."/>
            <person name="Wu X.Y."/>
            <person name="Wu W.L."/>
            <person name="Chen Y.Y."/>
            <person name="Chang S.B."/>
            <person name="Sakamoto S."/>
            <person name="Ohme-Takagi M."/>
            <person name="Yagi M."/>
            <person name="Zeng S.J."/>
            <person name="Shen C.Y."/>
            <person name="Yeh C.M."/>
            <person name="Luo Y.B."/>
            <person name="Tsai W.C."/>
            <person name="Van de Peer Y."/>
            <person name="Liu Z.J."/>
        </authorList>
    </citation>
    <scope>NUCLEOTIDE SEQUENCE [LARGE SCALE GENOMIC DNA]</scope>
    <source>
        <strain evidence="4">cv. Shenzhen</strain>
        <tissue evidence="3">Stem</tissue>
    </source>
</reference>
<dbReference type="Pfam" id="PF03372">
    <property type="entry name" value="Exo_endo_phos"/>
    <property type="match status" value="1"/>
</dbReference>
<dbReference type="PANTHER" id="PTHR23227">
    <property type="entry name" value="BUCENTAUR RELATED"/>
    <property type="match status" value="1"/>
</dbReference>
<proteinExistence type="predicted"/>
<sequence>MNPLENCAKTRAFPGSDALYCLNTAKNGQGPLHRRPGVVKNEQGSPHHGQMRVKKLVHHTRTQVSRIRLGTWNIGSQTGKLMELVDIMIHRKINILCLQETKWVGEKAKEIDGLGFKLWYSDKNKNKNGVGIILDKSLKDHIVEVKRNCDRIMALKIIINGMIINIVSVYAPQVGLDASIKEKFWNDLEELIQEIPQEERLFIGGDLNGYVRRVAKEFNNIHGGYGFREINEEGKTILEFSSAYDLVIANTLFKKREEHVITYKNGISRTQIDYFLIRKRDRLDCKNCKVIPSECLTAQHRLMVLDSEIKYWRRNNKSKSYPRTRWWNLKNENKCIFKKKVLELGQWNINGETDLM</sequence>
<dbReference type="InterPro" id="IPR005135">
    <property type="entry name" value="Endo/exonuclease/phosphatase"/>
</dbReference>
<gene>
    <name evidence="3" type="ORF">AXF42_Ash004693</name>
</gene>
<dbReference type="Gene3D" id="3.60.10.10">
    <property type="entry name" value="Endonuclease/exonuclease/phosphatase"/>
    <property type="match status" value="1"/>
</dbReference>
<evidence type="ECO:0000313" key="3">
    <source>
        <dbReference type="EMBL" id="PKA67201.1"/>
    </source>
</evidence>
<dbReference type="PANTHER" id="PTHR23227:SF67">
    <property type="entry name" value="CRANIOFACIAL DEVELOPMENT PROTEIN 2-LIKE"/>
    <property type="match status" value="1"/>
</dbReference>
<dbReference type="AlphaFoldDB" id="A0A2I0BHD3"/>
<feature type="domain" description="Endonuclease/exonuclease/phosphatase" evidence="2">
    <location>
        <begin position="70"/>
        <end position="242"/>
    </location>
</feature>
<name>A0A2I0BHD3_9ASPA</name>
<organism evidence="3 4">
    <name type="scientific">Apostasia shenzhenica</name>
    <dbReference type="NCBI Taxonomy" id="1088818"/>
    <lineage>
        <taxon>Eukaryota</taxon>
        <taxon>Viridiplantae</taxon>
        <taxon>Streptophyta</taxon>
        <taxon>Embryophyta</taxon>
        <taxon>Tracheophyta</taxon>
        <taxon>Spermatophyta</taxon>
        <taxon>Magnoliopsida</taxon>
        <taxon>Liliopsida</taxon>
        <taxon>Asparagales</taxon>
        <taxon>Orchidaceae</taxon>
        <taxon>Apostasioideae</taxon>
        <taxon>Apostasia</taxon>
    </lineage>
</organism>
<evidence type="ECO:0000256" key="1">
    <source>
        <dbReference type="SAM" id="MobiDB-lite"/>
    </source>
</evidence>
<dbReference type="InterPro" id="IPR036691">
    <property type="entry name" value="Endo/exonu/phosph_ase_sf"/>
</dbReference>
<evidence type="ECO:0000259" key="2">
    <source>
        <dbReference type="Pfam" id="PF03372"/>
    </source>
</evidence>
<evidence type="ECO:0000313" key="4">
    <source>
        <dbReference type="Proteomes" id="UP000236161"/>
    </source>
</evidence>